<dbReference type="AlphaFoldDB" id="A0A222MWL3"/>
<keyword evidence="1" id="KW-0812">Transmembrane</keyword>
<keyword evidence="1" id="KW-1133">Transmembrane helix</keyword>
<feature type="transmembrane region" description="Helical" evidence="1">
    <location>
        <begin position="46"/>
        <end position="68"/>
    </location>
</feature>
<protein>
    <submittedName>
        <fullName evidence="2">Uncharacterized protein</fullName>
    </submittedName>
</protein>
<sequence length="136" mass="16119">MASFYKNCTQCNSKINKINLETIFFVHTSFLQCKNCGKSYRLRDTFIHYFNFDLFWGLSLALVLMILLFKNLNFVYQILLSLLLFCFMKCIFVYFSDFEELKGIRAPINSIAVFFSFCFVSFILFVFAYIASMVFF</sequence>
<dbReference type="KEGG" id="cavi:CAV_1742"/>
<dbReference type="RefSeq" id="WP_094325065.1">
    <property type="nucleotide sequence ID" value="NZ_CP022347.1"/>
</dbReference>
<keyword evidence="3" id="KW-1185">Reference proteome</keyword>
<reference evidence="2 3" key="1">
    <citation type="submission" date="2017-07" db="EMBL/GenBank/DDBJ databases">
        <title>Analysis of two Campylobacter avium genomes and identification of a novel hippuricase gene.</title>
        <authorList>
            <person name="Miller W.G."/>
            <person name="Chapman M.H."/>
            <person name="Yee E."/>
            <person name="Revez J."/>
            <person name="Bono J.L."/>
            <person name="Rossi M."/>
        </authorList>
    </citation>
    <scope>NUCLEOTIDE SEQUENCE [LARGE SCALE GENOMIC DNA]</scope>
    <source>
        <strain evidence="2 3">LMG 24591</strain>
    </source>
</reference>
<dbReference type="Proteomes" id="UP000201169">
    <property type="component" value="Chromosome"/>
</dbReference>
<name>A0A222MWL3_9BACT</name>
<gene>
    <name evidence="2" type="ORF">CAV_1742</name>
</gene>
<evidence type="ECO:0000313" key="2">
    <source>
        <dbReference type="EMBL" id="ASQ30299.1"/>
    </source>
</evidence>
<keyword evidence="1" id="KW-0472">Membrane</keyword>
<evidence type="ECO:0000313" key="3">
    <source>
        <dbReference type="Proteomes" id="UP000201169"/>
    </source>
</evidence>
<feature type="transmembrane region" description="Helical" evidence="1">
    <location>
        <begin position="74"/>
        <end position="96"/>
    </location>
</feature>
<feature type="transmembrane region" description="Helical" evidence="1">
    <location>
        <begin position="108"/>
        <end position="131"/>
    </location>
</feature>
<dbReference type="EMBL" id="CP022347">
    <property type="protein sequence ID" value="ASQ30299.1"/>
    <property type="molecule type" value="Genomic_DNA"/>
</dbReference>
<evidence type="ECO:0000256" key="1">
    <source>
        <dbReference type="SAM" id="Phobius"/>
    </source>
</evidence>
<proteinExistence type="predicted"/>
<organism evidence="2 3">
    <name type="scientific">Campylobacter avium LMG 24591</name>
    <dbReference type="NCBI Taxonomy" id="522484"/>
    <lineage>
        <taxon>Bacteria</taxon>
        <taxon>Pseudomonadati</taxon>
        <taxon>Campylobacterota</taxon>
        <taxon>Epsilonproteobacteria</taxon>
        <taxon>Campylobacterales</taxon>
        <taxon>Campylobacteraceae</taxon>
        <taxon>Campylobacter</taxon>
    </lineage>
</organism>
<accession>A0A222MWL3</accession>